<evidence type="ECO:0000256" key="5">
    <source>
        <dbReference type="SAM" id="SignalP"/>
    </source>
</evidence>
<evidence type="ECO:0000256" key="2">
    <source>
        <dbReference type="ARBA" id="ARBA00022737"/>
    </source>
</evidence>
<reference evidence="6 7" key="1">
    <citation type="submission" date="2018-12" db="EMBL/GenBank/DDBJ databases">
        <title>Draft genome sequence of Xylaria grammica IHI A82.</title>
        <authorList>
            <person name="Buettner E."/>
            <person name="Kellner H."/>
        </authorList>
    </citation>
    <scope>NUCLEOTIDE SEQUENCE [LARGE SCALE GENOMIC DNA]</scope>
    <source>
        <strain evidence="6 7">IHI A82</strain>
    </source>
</reference>
<evidence type="ECO:0000313" key="7">
    <source>
        <dbReference type="Proteomes" id="UP000286045"/>
    </source>
</evidence>
<accession>A0A439CQ36</accession>
<keyword evidence="5" id="KW-0732">Signal</keyword>
<feature type="compositionally biased region" description="Basic and acidic residues" evidence="3">
    <location>
        <begin position="526"/>
        <end position="537"/>
    </location>
</feature>
<dbReference type="PANTHER" id="PTHR46093:SF18">
    <property type="entry name" value="FIBRONECTIN TYPE-III DOMAIN-CONTAINING PROTEIN"/>
    <property type="match status" value="1"/>
</dbReference>
<feature type="transmembrane region" description="Helical" evidence="4">
    <location>
        <begin position="450"/>
        <end position="474"/>
    </location>
</feature>
<keyword evidence="2" id="KW-0677">Repeat</keyword>
<proteinExistence type="predicted"/>
<keyword evidence="4" id="KW-0812">Transmembrane</keyword>
<feature type="compositionally biased region" description="Low complexity" evidence="3">
    <location>
        <begin position="542"/>
        <end position="553"/>
    </location>
</feature>
<dbReference type="AlphaFoldDB" id="A0A439CQ36"/>
<evidence type="ECO:0000256" key="3">
    <source>
        <dbReference type="SAM" id="MobiDB-lite"/>
    </source>
</evidence>
<dbReference type="Gene3D" id="2.120.10.80">
    <property type="entry name" value="Kelch-type beta propeller"/>
    <property type="match status" value="1"/>
</dbReference>
<dbReference type="PANTHER" id="PTHR46093">
    <property type="entry name" value="ACYL-COA-BINDING DOMAIN-CONTAINING PROTEIN 5"/>
    <property type="match status" value="1"/>
</dbReference>
<feature type="chain" id="PRO_5019042120" description="Kelch repeat protein" evidence="5">
    <location>
        <begin position="18"/>
        <end position="569"/>
    </location>
</feature>
<organism evidence="6 7">
    <name type="scientific">Xylaria grammica</name>
    <dbReference type="NCBI Taxonomy" id="363999"/>
    <lineage>
        <taxon>Eukaryota</taxon>
        <taxon>Fungi</taxon>
        <taxon>Dikarya</taxon>
        <taxon>Ascomycota</taxon>
        <taxon>Pezizomycotina</taxon>
        <taxon>Sordariomycetes</taxon>
        <taxon>Xylariomycetidae</taxon>
        <taxon>Xylariales</taxon>
        <taxon>Xylariaceae</taxon>
        <taxon>Xylaria</taxon>
    </lineage>
</organism>
<dbReference type="Proteomes" id="UP000286045">
    <property type="component" value="Unassembled WGS sequence"/>
</dbReference>
<evidence type="ECO:0000313" key="6">
    <source>
        <dbReference type="EMBL" id="RWA04261.1"/>
    </source>
</evidence>
<dbReference type="STRING" id="363999.A0A439CQ36"/>
<sequence length="569" mass="61469">MRLYLASLWLYLAFARGDDPSSVPTDGNFLRRIGPSVTVLGDYLYIEGGTITQLVGGQEDSQSTRPVNETLSMSLSQTWPNGSPPLVPITRAAPGFLQPALWTDSEEQKFYMWGGQAVNSMPNKSEFWGFTADGRGGGNWSLVQPANPDVFDGIGRGRGSSWTTCNGFGIALGGDNFLPFPGLISYELSTGIWANHSAEAFNGMGTCNKGSAICLSSSGTQGMGIMLPLGGQASGLVTAASGGDILNGLDNLTFYDIGTDTWHWQIASGEIPPGRTASCSVVLQGSGNTSEVYLYGGVDTARSKTYSDIYVLSLPGFVWFKLSPSREFPRWGHDCAGDGKSQMLAVGGQGIYPDGQVSTHDPDPWPQGIGVFDLQKLDWVDSYQPNSTQYQIPQVIDDWYRAGGLERVSWSRQDTKALFIETYNDTSTGNSSTSDDSSSSPSTPSTQTPAVATIVGAVLGTALFLLASVAGFLISRRRRRRRPIDSPSVSSTFNVLKVTTVRCIKKFTIFELSAETRPCELSSNKEPQELDSTERIKHPGPRQALDEAAAARGARVSQTDLELEHYYLR</sequence>
<feature type="signal peptide" evidence="5">
    <location>
        <begin position="1"/>
        <end position="17"/>
    </location>
</feature>
<gene>
    <name evidence="6" type="ORF">EKO27_g10845</name>
</gene>
<keyword evidence="4" id="KW-1133">Transmembrane helix</keyword>
<dbReference type="SUPFAM" id="SSF117281">
    <property type="entry name" value="Kelch motif"/>
    <property type="match status" value="1"/>
</dbReference>
<keyword evidence="7" id="KW-1185">Reference proteome</keyword>
<dbReference type="InterPro" id="IPR015915">
    <property type="entry name" value="Kelch-typ_b-propeller"/>
</dbReference>
<evidence type="ECO:0008006" key="8">
    <source>
        <dbReference type="Google" id="ProtNLM"/>
    </source>
</evidence>
<dbReference type="EMBL" id="RYZI01000600">
    <property type="protein sequence ID" value="RWA04261.1"/>
    <property type="molecule type" value="Genomic_DNA"/>
</dbReference>
<keyword evidence="1" id="KW-0880">Kelch repeat</keyword>
<feature type="region of interest" description="Disordered" evidence="3">
    <location>
        <begin position="424"/>
        <end position="448"/>
    </location>
</feature>
<evidence type="ECO:0000256" key="1">
    <source>
        <dbReference type="ARBA" id="ARBA00022441"/>
    </source>
</evidence>
<feature type="compositionally biased region" description="Low complexity" evidence="3">
    <location>
        <begin position="425"/>
        <end position="448"/>
    </location>
</feature>
<keyword evidence="4" id="KW-0472">Membrane</keyword>
<protein>
    <recommendedName>
        <fullName evidence="8">Kelch repeat protein</fullName>
    </recommendedName>
</protein>
<comment type="caution">
    <text evidence="6">The sequence shown here is derived from an EMBL/GenBank/DDBJ whole genome shotgun (WGS) entry which is preliminary data.</text>
</comment>
<name>A0A439CQ36_9PEZI</name>
<feature type="region of interest" description="Disordered" evidence="3">
    <location>
        <begin position="520"/>
        <end position="553"/>
    </location>
</feature>
<evidence type="ECO:0000256" key="4">
    <source>
        <dbReference type="SAM" id="Phobius"/>
    </source>
</evidence>